<dbReference type="AlphaFoldDB" id="A0A0D2E6H9"/>
<feature type="region of interest" description="Disordered" evidence="1">
    <location>
        <begin position="25"/>
        <end position="167"/>
    </location>
</feature>
<feature type="compositionally biased region" description="Basic residues" evidence="1">
    <location>
        <begin position="102"/>
        <end position="116"/>
    </location>
</feature>
<evidence type="ECO:0000313" key="3">
    <source>
        <dbReference type="Proteomes" id="UP000053029"/>
    </source>
</evidence>
<sequence>MSPPLVCPAKRARGGSKTLVFLAWSTKQQRPTVSLQKVTPAPPPRHNAVPVPQEQGFQRRQQPLSNLPPHKPGAHSPKPERHKNMGNALSKAKHELRVPEKRARRRSSHERGRRRSPRESRCGSKPHPSSRGQHSTTSSSSKPYSSGGWQMSPPTVSEHRLPGMRTHYHPLTRPLWRYPQSDLRGRRRHENPRRLNEEPEIDDLDPENWPGQAMPHAPLPPNWDPRFYAGLPSESTEDVRQIPCRRPFDRRQRCERQHHRPPGRVRHSEKIYVDPRHPHCLGARVTLVDDPHLHWRSEAEVGRRLPERLHGAASPRTHVHVRHSRAPLVRRGAHWVRED</sequence>
<evidence type="ECO:0000313" key="2">
    <source>
        <dbReference type="EMBL" id="KIW85711.1"/>
    </source>
</evidence>
<organism evidence="2 3">
    <name type="scientific">Fonsecaea pedrosoi CBS 271.37</name>
    <dbReference type="NCBI Taxonomy" id="1442368"/>
    <lineage>
        <taxon>Eukaryota</taxon>
        <taxon>Fungi</taxon>
        <taxon>Dikarya</taxon>
        <taxon>Ascomycota</taxon>
        <taxon>Pezizomycotina</taxon>
        <taxon>Eurotiomycetes</taxon>
        <taxon>Chaetothyriomycetidae</taxon>
        <taxon>Chaetothyriales</taxon>
        <taxon>Herpotrichiellaceae</taxon>
        <taxon>Fonsecaea</taxon>
    </lineage>
</organism>
<feature type="compositionally biased region" description="Polar residues" evidence="1">
    <location>
        <begin position="25"/>
        <end position="37"/>
    </location>
</feature>
<dbReference type="EMBL" id="KN846969">
    <property type="protein sequence ID" value="KIW85711.1"/>
    <property type="molecule type" value="Genomic_DNA"/>
</dbReference>
<feature type="region of interest" description="Disordered" evidence="1">
    <location>
        <begin position="183"/>
        <end position="207"/>
    </location>
</feature>
<feature type="compositionally biased region" description="Low complexity" evidence="1">
    <location>
        <begin position="129"/>
        <end position="146"/>
    </location>
</feature>
<dbReference type="RefSeq" id="XP_013289519.1">
    <property type="nucleotide sequence ID" value="XM_013434065.1"/>
</dbReference>
<gene>
    <name evidence="2" type="ORF">Z517_01103</name>
</gene>
<reference evidence="2 3" key="1">
    <citation type="submission" date="2015-01" db="EMBL/GenBank/DDBJ databases">
        <title>The Genome Sequence of Fonsecaea pedrosoi CBS 271.37.</title>
        <authorList>
            <consortium name="The Broad Institute Genomics Platform"/>
            <person name="Cuomo C."/>
            <person name="de Hoog S."/>
            <person name="Gorbushina A."/>
            <person name="Stielow B."/>
            <person name="Teixiera M."/>
            <person name="Abouelleil A."/>
            <person name="Chapman S.B."/>
            <person name="Priest M."/>
            <person name="Young S.K."/>
            <person name="Wortman J."/>
            <person name="Nusbaum C."/>
            <person name="Birren B."/>
        </authorList>
    </citation>
    <scope>NUCLEOTIDE SEQUENCE [LARGE SCALE GENOMIC DNA]</scope>
    <source>
        <strain evidence="2 3">CBS 271.37</strain>
    </source>
</reference>
<name>A0A0D2E6H9_9EURO</name>
<evidence type="ECO:0000256" key="1">
    <source>
        <dbReference type="SAM" id="MobiDB-lite"/>
    </source>
</evidence>
<dbReference type="GeneID" id="25300593"/>
<feature type="compositionally biased region" description="Basic and acidic residues" evidence="1">
    <location>
        <begin position="92"/>
        <end position="101"/>
    </location>
</feature>
<protein>
    <submittedName>
        <fullName evidence="2">Uncharacterized protein</fullName>
    </submittedName>
</protein>
<dbReference type="Proteomes" id="UP000053029">
    <property type="component" value="Unassembled WGS sequence"/>
</dbReference>
<feature type="compositionally biased region" description="Polar residues" evidence="1">
    <location>
        <begin position="55"/>
        <end position="65"/>
    </location>
</feature>
<accession>A0A0D2E6H9</accession>
<keyword evidence="3" id="KW-1185">Reference proteome</keyword>
<dbReference type="HOGENOM" id="CLU_819000_0_0_1"/>
<dbReference type="VEuPathDB" id="FungiDB:Z517_01103"/>
<proteinExistence type="predicted"/>